<dbReference type="GO" id="GO:0009523">
    <property type="term" value="C:photosystem II"/>
    <property type="evidence" value="ECO:0007669"/>
    <property type="project" value="UniProtKB-KW"/>
</dbReference>
<dbReference type="NCBIfam" id="TIGR04183">
    <property type="entry name" value="Por_Secre_tail"/>
    <property type="match status" value="1"/>
</dbReference>
<evidence type="ECO:0000313" key="6">
    <source>
        <dbReference type="EMBL" id="SDA80633.1"/>
    </source>
</evidence>
<dbReference type="SUPFAM" id="SSF110296">
    <property type="entry name" value="Oligoxyloglucan reducing end-specific cellobiohydrolase"/>
    <property type="match status" value="2"/>
</dbReference>
<feature type="domain" description="PKD-like" evidence="5">
    <location>
        <begin position="743"/>
        <end position="821"/>
    </location>
</feature>
<feature type="domain" description="Secretion system C-terminal sorting" evidence="4">
    <location>
        <begin position="839"/>
        <end position="910"/>
    </location>
</feature>
<evidence type="ECO:0000313" key="7">
    <source>
        <dbReference type="Proteomes" id="UP000198756"/>
    </source>
</evidence>
<dbReference type="Pfam" id="PF18962">
    <property type="entry name" value="Por_Secre_tail"/>
    <property type="match status" value="1"/>
</dbReference>
<dbReference type="STRING" id="279824.SAMN03080617_02454"/>
<dbReference type="InterPro" id="IPR026444">
    <property type="entry name" value="Secre_tail"/>
</dbReference>
<organism evidence="6 7">
    <name type="scientific">Algoriphagus alkaliphilus</name>
    <dbReference type="NCBI Taxonomy" id="279824"/>
    <lineage>
        <taxon>Bacteria</taxon>
        <taxon>Pseudomonadati</taxon>
        <taxon>Bacteroidota</taxon>
        <taxon>Cytophagia</taxon>
        <taxon>Cytophagales</taxon>
        <taxon>Cyclobacteriaceae</taxon>
        <taxon>Algoriphagus</taxon>
    </lineage>
</organism>
<dbReference type="PANTHER" id="PTHR47199">
    <property type="entry name" value="PHOTOSYSTEM II STABILITY/ASSEMBLY FACTOR HCF136, CHLOROPLASTIC"/>
    <property type="match status" value="1"/>
</dbReference>
<dbReference type="InterPro" id="IPR028203">
    <property type="entry name" value="PSII_CF48-like_dom"/>
</dbReference>
<accession>A0A1G5YDN2</accession>
<evidence type="ECO:0000259" key="4">
    <source>
        <dbReference type="Pfam" id="PF18962"/>
    </source>
</evidence>
<dbReference type="AlphaFoldDB" id="A0A1G5YDN2"/>
<keyword evidence="7" id="KW-1185">Reference proteome</keyword>
<dbReference type="EMBL" id="FMXE01000016">
    <property type="protein sequence ID" value="SDA80633.1"/>
    <property type="molecule type" value="Genomic_DNA"/>
</dbReference>
<sequence length="911" mass="97531">MQSWGLDFESIVWINETEGVIVGENLIIRTSDGGATWDEVLQKFDTRFSDVAFLRNGHGVVVGEKGVIFTSSDFGKSWEQKTSGTQNNLRSVAKTASTQLVAVGQNGEILLSINSGTTWSKVSSGTNLGLNDITFVNENTAFITADQGRILKSFDKGNTWNVTAIAANRDLFGLVFPDPMTGYVVGQNGAILKTSNGGESWSELISNTNQTLRKVTVSPLDIRVIVAVGDRATIVRTVNAGSTFANLNLGATNTRNIKNIAFKPNSALSSAVGQDGYLLNSTNSGASWVQKFAGIRNNFTSVDFKSINTGYIAGENGGLFVTSNGAATLVSRPIPEPLLIQTIDFWNTSYGFTSSAGGKIYRTGNSGSNWVPLSLSVNRTISGFYLFAPSVIYAAGNNGYITRSTDSGVTWDQTVKSNTAKNLKDVTFFDFVFGFAMGDNGQISRSAGGSEWETLPKVTEENLNALAKLDTIRAIIVGNAGTILKTDDKARTWRKIESGTSKNLNSIAFFGENIGFIAGDEGVALVTLDGGETWIKSSTGTVRNLTGVSPGTDSKAYFVGQDGSIITYTCIPPVGTLGEITGESKSCLANTTYRITQLPSPGSEIIWRIDGGEIISGQGTSQIEVKWNTPGRNAVLVSRSNFCGSGETSALEVEVIPSPALNLVITGDGAVCKDNSYNYSLPKFDGTTYTWNVTGGEITQGQGTHKVEVKWTLSGQQQLSVSQESRCGPAAPILKTITVNAAPDSPLGISGEPRVGLGEQIYEVTATAGLNYRWSLSGGGRILAGQGTGRVIILWENEGDYELAIEAQNACNYSPKRILSVNVNVITSSEPFDEGDLKVYPNPSQGNLSISSKALDSWSIVFIYNFVGQVVETRSIPPYQNEMRFDNLPKGFLLIQLLGKNGIVSKKILVR</sequence>
<keyword evidence="1" id="KW-0602">Photosynthesis</keyword>
<feature type="domain" description="PKD-like" evidence="5">
    <location>
        <begin position="662"/>
        <end position="729"/>
    </location>
</feature>
<dbReference type="InterPro" id="IPR015943">
    <property type="entry name" value="WD40/YVTN_repeat-like_dom_sf"/>
</dbReference>
<gene>
    <name evidence="6" type="ORF">SAMN03080617_02454</name>
</gene>
<evidence type="ECO:0000256" key="1">
    <source>
        <dbReference type="ARBA" id="ARBA00022531"/>
    </source>
</evidence>
<protein>
    <submittedName>
        <fullName evidence="6">Por secretion system C-terminal sorting domain-containing protein</fullName>
    </submittedName>
</protein>
<dbReference type="PANTHER" id="PTHR47199:SF2">
    <property type="entry name" value="PHOTOSYSTEM II STABILITY_ASSEMBLY FACTOR HCF136, CHLOROPLASTIC"/>
    <property type="match status" value="1"/>
</dbReference>
<reference evidence="7" key="1">
    <citation type="submission" date="2016-10" db="EMBL/GenBank/DDBJ databases">
        <authorList>
            <person name="Varghese N."/>
            <person name="Submissions S."/>
        </authorList>
    </citation>
    <scope>NUCLEOTIDE SEQUENCE [LARGE SCALE GENOMIC DNA]</scope>
    <source>
        <strain evidence="7">DSM 22703</strain>
    </source>
</reference>
<dbReference type="Pfam" id="PF19408">
    <property type="entry name" value="PKD_6"/>
    <property type="match status" value="3"/>
</dbReference>
<dbReference type="Gene3D" id="2.130.10.10">
    <property type="entry name" value="YVTN repeat-like/Quinoprotein amine dehydrogenase"/>
    <property type="match status" value="3"/>
</dbReference>
<evidence type="ECO:0000259" key="5">
    <source>
        <dbReference type="Pfam" id="PF19408"/>
    </source>
</evidence>
<name>A0A1G5YDN2_9BACT</name>
<evidence type="ECO:0000256" key="2">
    <source>
        <dbReference type="ARBA" id="ARBA00023276"/>
    </source>
</evidence>
<dbReference type="InterPro" id="IPR045829">
    <property type="entry name" value="PKD_6"/>
</dbReference>
<evidence type="ECO:0000259" key="3">
    <source>
        <dbReference type="Pfam" id="PF14870"/>
    </source>
</evidence>
<dbReference type="GO" id="GO:0015979">
    <property type="term" value="P:photosynthesis"/>
    <property type="evidence" value="ECO:0007669"/>
    <property type="project" value="UniProtKB-KW"/>
</dbReference>
<feature type="domain" description="Photosynthesis system II assembly factor Ycf48/Hcf136-like" evidence="3">
    <location>
        <begin position="44"/>
        <end position="162"/>
    </location>
</feature>
<proteinExistence type="predicted"/>
<keyword evidence="2" id="KW-0604">Photosystem II</keyword>
<dbReference type="Proteomes" id="UP000198756">
    <property type="component" value="Unassembled WGS sequence"/>
</dbReference>
<feature type="domain" description="PKD-like" evidence="5">
    <location>
        <begin position="576"/>
        <end position="653"/>
    </location>
</feature>
<dbReference type="Pfam" id="PF14870">
    <property type="entry name" value="PSII_BNR"/>
    <property type="match status" value="1"/>
</dbReference>